<protein>
    <submittedName>
        <fullName evidence="2">Potassium voltage-gated channel subfamily A member 1</fullName>
    </submittedName>
</protein>
<evidence type="ECO:0000256" key="1">
    <source>
        <dbReference type="SAM" id="Phobius"/>
    </source>
</evidence>
<keyword evidence="1" id="KW-0472">Membrane</keyword>
<organism evidence="2">
    <name type="scientific">Lygus hesperus</name>
    <name type="common">Western plant bug</name>
    <dbReference type="NCBI Taxonomy" id="30085"/>
    <lineage>
        <taxon>Eukaryota</taxon>
        <taxon>Metazoa</taxon>
        <taxon>Ecdysozoa</taxon>
        <taxon>Arthropoda</taxon>
        <taxon>Hexapoda</taxon>
        <taxon>Insecta</taxon>
        <taxon>Pterygota</taxon>
        <taxon>Neoptera</taxon>
        <taxon>Paraneoptera</taxon>
        <taxon>Hemiptera</taxon>
        <taxon>Heteroptera</taxon>
        <taxon>Panheteroptera</taxon>
        <taxon>Cimicomorpha</taxon>
        <taxon>Miridae</taxon>
        <taxon>Mirini</taxon>
        <taxon>Lygus</taxon>
    </lineage>
</organism>
<keyword evidence="1" id="KW-0812">Transmembrane</keyword>
<feature type="transmembrane region" description="Helical" evidence="1">
    <location>
        <begin position="51"/>
        <end position="76"/>
    </location>
</feature>
<name>A0A0A9W8R7_LYGHE</name>
<evidence type="ECO:0000313" key="2">
    <source>
        <dbReference type="EMBL" id="JAG03811.1"/>
    </source>
</evidence>
<dbReference type="AlphaFoldDB" id="A0A0A9W8R7"/>
<keyword evidence="1" id="KW-1133">Transmembrane helix</keyword>
<reference evidence="2" key="2">
    <citation type="submission" date="2014-07" db="EMBL/GenBank/DDBJ databases">
        <authorList>
            <person name="Hull J."/>
        </authorList>
    </citation>
    <scope>NUCLEOTIDE SEQUENCE</scope>
</reference>
<dbReference type="EMBL" id="GBHO01039793">
    <property type="protein sequence ID" value="JAG03811.1"/>
    <property type="molecule type" value="Transcribed_RNA"/>
</dbReference>
<gene>
    <name evidence="2" type="primary">Kcna1</name>
    <name evidence="2" type="ORF">CM83_24482</name>
    <name evidence="3" type="ORF">g.913</name>
</gene>
<dbReference type="EMBL" id="GDHC01000642">
    <property type="protein sequence ID" value="JAQ17987.1"/>
    <property type="molecule type" value="Transcribed_RNA"/>
</dbReference>
<sequence>MHAYKPGKKSVFYAGEEEDSYLTLLDLRSCAAIAAAAAASYDEDVTVGGKIIASCILGSKIVVVVMVVTVVVVNFLRNRCPHSFLTSPSTSRVTHSVFSPLLILLT</sequence>
<proteinExistence type="predicted"/>
<evidence type="ECO:0000313" key="3">
    <source>
        <dbReference type="EMBL" id="JAQ17987.1"/>
    </source>
</evidence>
<reference evidence="3" key="3">
    <citation type="journal article" date="2016" name="Gigascience">
        <title>De novo construction of an expanded transcriptome assembly for the western tarnished plant bug, Lygus hesperus.</title>
        <authorList>
            <person name="Tassone E.E."/>
            <person name="Geib S.M."/>
            <person name="Hall B."/>
            <person name="Fabrick J.A."/>
            <person name="Brent C.S."/>
            <person name="Hull J.J."/>
        </authorList>
    </citation>
    <scope>NUCLEOTIDE SEQUENCE</scope>
</reference>
<accession>A0A0A9W8R7</accession>
<reference evidence="2" key="1">
    <citation type="journal article" date="2014" name="PLoS ONE">
        <title>Transcriptome-Based Identification of ABC Transporters in the Western Tarnished Plant Bug Lygus hesperus.</title>
        <authorList>
            <person name="Hull J.J."/>
            <person name="Chaney K."/>
            <person name="Geib S.M."/>
            <person name="Fabrick J.A."/>
            <person name="Brent C.S."/>
            <person name="Walsh D."/>
            <person name="Lavine L.C."/>
        </authorList>
    </citation>
    <scope>NUCLEOTIDE SEQUENCE</scope>
</reference>